<evidence type="ECO:0000256" key="1">
    <source>
        <dbReference type="SAM" id="MobiDB-lite"/>
    </source>
</evidence>
<comment type="caution">
    <text evidence="2">The sequence shown here is derived from an EMBL/GenBank/DDBJ whole genome shotgun (WGS) entry which is preliminary data.</text>
</comment>
<proteinExistence type="predicted"/>
<evidence type="ECO:0000313" key="2">
    <source>
        <dbReference type="EMBL" id="RRT35845.1"/>
    </source>
</evidence>
<dbReference type="EMBL" id="AMZH03024433">
    <property type="protein sequence ID" value="RRT35845.1"/>
    <property type="molecule type" value="Genomic_DNA"/>
</dbReference>
<dbReference type="Proteomes" id="UP000287651">
    <property type="component" value="Unassembled WGS sequence"/>
</dbReference>
<organism evidence="2 3">
    <name type="scientific">Ensete ventricosum</name>
    <name type="common">Abyssinian banana</name>
    <name type="synonym">Musa ensete</name>
    <dbReference type="NCBI Taxonomy" id="4639"/>
    <lineage>
        <taxon>Eukaryota</taxon>
        <taxon>Viridiplantae</taxon>
        <taxon>Streptophyta</taxon>
        <taxon>Embryophyta</taxon>
        <taxon>Tracheophyta</taxon>
        <taxon>Spermatophyta</taxon>
        <taxon>Magnoliopsida</taxon>
        <taxon>Liliopsida</taxon>
        <taxon>Zingiberales</taxon>
        <taxon>Musaceae</taxon>
        <taxon>Ensete</taxon>
    </lineage>
</organism>
<feature type="compositionally biased region" description="Basic and acidic residues" evidence="1">
    <location>
        <begin position="50"/>
        <end position="66"/>
    </location>
</feature>
<feature type="region of interest" description="Disordered" evidence="1">
    <location>
        <begin position="42"/>
        <end position="66"/>
    </location>
</feature>
<reference evidence="2 3" key="1">
    <citation type="journal article" date="2014" name="Agronomy (Basel)">
        <title>A Draft Genome Sequence for Ensete ventricosum, the Drought-Tolerant Tree Against Hunger.</title>
        <authorList>
            <person name="Harrison J."/>
            <person name="Moore K.A."/>
            <person name="Paszkiewicz K."/>
            <person name="Jones T."/>
            <person name="Grant M."/>
            <person name="Ambacheew D."/>
            <person name="Muzemil S."/>
            <person name="Studholme D.J."/>
        </authorList>
    </citation>
    <scope>NUCLEOTIDE SEQUENCE [LARGE SCALE GENOMIC DNA]</scope>
</reference>
<dbReference type="AlphaFoldDB" id="A0A426X8N2"/>
<protein>
    <submittedName>
        <fullName evidence="2">Uncharacterized protein</fullName>
    </submittedName>
</protein>
<evidence type="ECO:0000313" key="3">
    <source>
        <dbReference type="Proteomes" id="UP000287651"/>
    </source>
</evidence>
<name>A0A426X8N2_ENSVE</name>
<sequence length="87" mass="10192">MQMRGKARTARYIPVRQLIGTWTSRYWAVLLKSIVGGRLRKKKEEEEEEVEKKKEEEEKKKKEEEEKYLVRAPSLPAGRPRAIAAHG</sequence>
<accession>A0A426X8N2</accession>
<gene>
    <name evidence="2" type="ORF">B296_00045132</name>
</gene>